<evidence type="ECO:0000256" key="7">
    <source>
        <dbReference type="RuleBase" id="RU363032"/>
    </source>
</evidence>
<evidence type="ECO:0000313" key="10">
    <source>
        <dbReference type="EMBL" id="RGE65679.1"/>
    </source>
</evidence>
<dbReference type="AlphaFoldDB" id="A0A3E3HYI0"/>
<dbReference type="EMBL" id="QVLU01000033">
    <property type="protein sequence ID" value="RGE65679.1"/>
    <property type="molecule type" value="Genomic_DNA"/>
</dbReference>
<dbReference type="Gene3D" id="1.10.3720.10">
    <property type="entry name" value="MetI-like"/>
    <property type="match status" value="1"/>
</dbReference>
<dbReference type="RefSeq" id="WP_021634901.1">
    <property type="nucleotide sequence ID" value="NZ_CANNOQ010000048.1"/>
</dbReference>
<dbReference type="GeneID" id="97989505"/>
<evidence type="ECO:0000256" key="4">
    <source>
        <dbReference type="ARBA" id="ARBA00022692"/>
    </source>
</evidence>
<keyword evidence="4 7" id="KW-0812">Transmembrane</keyword>
<dbReference type="InterPro" id="IPR050809">
    <property type="entry name" value="UgpAE/MalFG_permease"/>
</dbReference>
<dbReference type="SUPFAM" id="SSF161098">
    <property type="entry name" value="MetI-like"/>
    <property type="match status" value="1"/>
</dbReference>
<proteinExistence type="inferred from homology"/>
<dbReference type="InterPro" id="IPR035906">
    <property type="entry name" value="MetI-like_sf"/>
</dbReference>
<evidence type="ECO:0000313" key="9">
    <source>
        <dbReference type="EMBL" id="RGE56886.1"/>
    </source>
</evidence>
<feature type="transmembrane region" description="Helical" evidence="7">
    <location>
        <begin position="78"/>
        <end position="104"/>
    </location>
</feature>
<dbReference type="Pfam" id="PF00528">
    <property type="entry name" value="BPD_transp_1"/>
    <property type="match status" value="1"/>
</dbReference>
<feature type="transmembrane region" description="Helical" evidence="7">
    <location>
        <begin position="273"/>
        <end position="298"/>
    </location>
</feature>
<keyword evidence="6 7" id="KW-0472">Membrane</keyword>
<dbReference type="GO" id="GO:0055085">
    <property type="term" value="P:transmembrane transport"/>
    <property type="evidence" value="ECO:0007669"/>
    <property type="project" value="InterPro"/>
</dbReference>
<feature type="transmembrane region" description="Helical" evidence="7">
    <location>
        <begin position="21"/>
        <end position="43"/>
    </location>
</feature>
<keyword evidence="2 7" id="KW-0813">Transport</keyword>
<protein>
    <submittedName>
        <fullName evidence="9">Sugar ABC transporter permease</fullName>
    </submittedName>
</protein>
<feature type="transmembrane region" description="Helical" evidence="7">
    <location>
        <begin position="176"/>
        <end position="194"/>
    </location>
</feature>
<evidence type="ECO:0000256" key="2">
    <source>
        <dbReference type="ARBA" id="ARBA00022448"/>
    </source>
</evidence>
<evidence type="ECO:0000313" key="11">
    <source>
        <dbReference type="Proteomes" id="UP000260812"/>
    </source>
</evidence>
<keyword evidence="5 7" id="KW-1133">Transmembrane helix</keyword>
<dbReference type="InterPro" id="IPR000515">
    <property type="entry name" value="MetI-like"/>
</dbReference>
<dbReference type="PANTHER" id="PTHR43227:SF11">
    <property type="entry name" value="BLL4140 PROTEIN"/>
    <property type="match status" value="1"/>
</dbReference>
<reference evidence="9 12" key="1">
    <citation type="submission" date="2018-08" db="EMBL/GenBank/DDBJ databases">
        <title>A genome reference for cultivated species of the human gut microbiota.</title>
        <authorList>
            <person name="Zou Y."/>
            <person name="Xue W."/>
            <person name="Luo G."/>
        </authorList>
    </citation>
    <scope>NUCLEOTIDE SEQUENCE [LARGE SCALE GENOMIC DNA]</scope>
    <source>
        <strain evidence="10 12">AF26-4BH</strain>
        <strain evidence="9">TF05-5AC</strain>
    </source>
</reference>
<keyword evidence="3" id="KW-1003">Cell membrane</keyword>
<dbReference type="PROSITE" id="PS50928">
    <property type="entry name" value="ABC_TM1"/>
    <property type="match status" value="1"/>
</dbReference>
<evidence type="ECO:0000259" key="8">
    <source>
        <dbReference type="PROSITE" id="PS50928"/>
    </source>
</evidence>
<feature type="domain" description="ABC transmembrane type-1" evidence="8">
    <location>
        <begin position="79"/>
        <end position="294"/>
    </location>
</feature>
<evidence type="ECO:0000256" key="1">
    <source>
        <dbReference type="ARBA" id="ARBA00004651"/>
    </source>
</evidence>
<keyword evidence="11" id="KW-1185">Reference proteome</keyword>
<evidence type="ECO:0000256" key="3">
    <source>
        <dbReference type="ARBA" id="ARBA00022475"/>
    </source>
</evidence>
<comment type="subcellular location">
    <subcellularLocation>
        <location evidence="1 7">Cell membrane</location>
        <topology evidence="1 7">Multi-pass membrane protein</topology>
    </subcellularLocation>
</comment>
<feature type="transmembrane region" description="Helical" evidence="7">
    <location>
        <begin position="214"/>
        <end position="237"/>
    </location>
</feature>
<feature type="transmembrane region" description="Helical" evidence="7">
    <location>
        <begin position="116"/>
        <end position="136"/>
    </location>
</feature>
<dbReference type="EMBL" id="QVLV01000020">
    <property type="protein sequence ID" value="RGE56886.1"/>
    <property type="molecule type" value="Genomic_DNA"/>
</dbReference>
<dbReference type="Proteomes" id="UP000261166">
    <property type="component" value="Unassembled WGS sequence"/>
</dbReference>
<gene>
    <name evidence="10" type="ORF">DWY69_25520</name>
    <name evidence="9" type="ORF">DXC51_22260</name>
</gene>
<evidence type="ECO:0000256" key="6">
    <source>
        <dbReference type="ARBA" id="ARBA00023136"/>
    </source>
</evidence>
<dbReference type="GO" id="GO:0005886">
    <property type="term" value="C:plasma membrane"/>
    <property type="evidence" value="ECO:0007669"/>
    <property type="project" value="UniProtKB-SubCell"/>
</dbReference>
<organism evidence="9 11">
    <name type="scientific">Eisenbergiella massiliensis</name>
    <dbReference type="NCBI Taxonomy" id="1720294"/>
    <lineage>
        <taxon>Bacteria</taxon>
        <taxon>Bacillati</taxon>
        <taxon>Bacillota</taxon>
        <taxon>Clostridia</taxon>
        <taxon>Lachnospirales</taxon>
        <taxon>Lachnospiraceae</taxon>
        <taxon>Eisenbergiella</taxon>
    </lineage>
</organism>
<sequence>MKQKKSLGTIMKREWPLHVMLLPAIILLIIFAYLPMVGIVIAFQDFVPSGGMKGFFTSEWVGLDNFKYIFGMKDFRQVLVNTLVIALLKIIAGIIVPLVLALLLNEVNNKVFKKATQTIIYVPYFLSWVVLGGILVDILSPTSGIVNTAITALGHEPVFFLGSLETIRGTLVASDVWKGCGYNMVIFLAALTAIDQSQYEAAKVDGAGYFKQMLYITLPGILPQIILVTVLGMGNILNAGFDQVFNLYSPIVYQKADILDTYVYRLGMLNLQYSVSTAVGLFKSVISFILIASSFTLAKKFANYRIF</sequence>
<name>A0A3E3HYI0_9FIRM</name>
<comment type="similarity">
    <text evidence="7">Belongs to the binding-protein-dependent transport system permease family.</text>
</comment>
<dbReference type="PANTHER" id="PTHR43227">
    <property type="entry name" value="BLL4140 PROTEIN"/>
    <property type="match status" value="1"/>
</dbReference>
<dbReference type="OrthoDB" id="2637002at2"/>
<evidence type="ECO:0000256" key="5">
    <source>
        <dbReference type="ARBA" id="ARBA00022989"/>
    </source>
</evidence>
<accession>A0A3E3HYI0</accession>
<comment type="caution">
    <text evidence="9">The sequence shown here is derived from an EMBL/GenBank/DDBJ whole genome shotgun (WGS) entry which is preliminary data.</text>
</comment>
<dbReference type="CDD" id="cd06261">
    <property type="entry name" value="TM_PBP2"/>
    <property type="match status" value="1"/>
</dbReference>
<dbReference type="Proteomes" id="UP000260812">
    <property type="component" value="Unassembled WGS sequence"/>
</dbReference>
<evidence type="ECO:0000313" key="12">
    <source>
        <dbReference type="Proteomes" id="UP000261166"/>
    </source>
</evidence>